<dbReference type="EMBL" id="CP027668">
    <property type="protein sequence ID" value="AVO44547.1"/>
    <property type="molecule type" value="Genomic_DNA"/>
</dbReference>
<protein>
    <submittedName>
        <fullName evidence="1">Pilus assembly protein PilZ</fullName>
    </submittedName>
</protein>
<evidence type="ECO:0000313" key="1">
    <source>
        <dbReference type="EMBL" id="AVO44547.1"/>
    </source>
</evidence>
<accession>A0A2S0N958</accession>
<keyword evidence="2" id="KW-1185">Reference proteome</keyword>
<dbReference type="AlphaFoldDB" id="A0A2S0N958"/>
<dbReference type="Proteomes" id="UP000237889">
    <property type="component" value="Chromosome"/>
</dbReference>
<proteinExistence type="predicted"/>
<sequence length="210" mass="23105">MKMQTVFADDIRVERRAEPRVIMSLAGTCQLAALRDETGKRREFACRAINMSSQALMLATPARATMGDGATAYIPSFGKLSGRVIRVLDGGFVMSLMVNETQRQRIAKRLAWLQEHQAHDTRDLRQHARIVPREPFGQITFADGSCLSCLVMDMSVTGAALSADIVPDLHTLLVVGRVPARVCRHFPEGFAVAFLEELPPGSLEQLLLGT</sequence>
<name>A0A2S0N958_9HYPH</name>
<dbReference type="RefSeq" id="WP_106747878.1">
    <property type="nucleotide sequence ID" value="NZ_CP027668.1"/>
</dbReference>
<organism evidence="1 2">
    <name type="scientific">Phreatobacter cathodiphilus</name>
    <dbReference type="NCBI Taxonomy" id="1868589"/>
    <lineage>
        <taxon>Bacteria</taxon>
        <taxon>Pseudomonadati</taxon>
        <taxon>Pseudomonadota</taxon>
        <taxon>Alphaproteobacteria</taxon>
        <taxon>Hyphomicrobiales</taxon>
        <taxon>Phreatobacteraceae</taxon>
        <taxon>Phreatobacter</taxon>
    </lineage>
</organism>
<gene>
    <name evidence="1" type="ORF">C6569_05435</name>
</gene>
<dbReference type="OrthoDB" id="7991169at2"/>
<reference evidence="1 2" key="1">
    <citation type="submission" date="2018-03" db="EMBL/GenBank/DDBJ databases">
        <title>Genome sequencing of Phreatobacter sp.</title>
        <authorList>
            <person name="Kim S.-J."/>
            <person name="Heo J."/>
            <person name="Kwon S.-W."/>
        </authorList>
    </citation>
    <scope>NUCLEOTIDE SEQUENCE [LARGE SCALE GENOMIC DNA]</scope>
    <source>
        <strain evidence="1 2">S-12</strain>
    </source>
</reference>
<evidence type="ECO:0000313" key="2">
    <source>
        <dbReference type="Proteomes" id="UP000237889"/>
    </source>
</evidence>
<dbReference type="KEGG" id="phr:C6569_05435"/>